<evidence type="ECO:0000256" key="11">
    <source>
        <dbReference type="ARBA" id="ARBA00023310"/>
    </source>
</evidence>
<dbReference type="GO" id="GO:0045259">
    <property type="term" value="C:proton-transporting ATP synthase complex"/>
    <property type="evidence" value="ECO:0007669"/>
    <property type="project" value="UniProtKB-KW"/>
</dbReference>
<keyword evidence="19" id="KW-1185">Reference proteome</keyword>
<dbReference type="GO" id="GO:0046933">
    <property type="term" value="F:proton-transporting ATP synthase activity, rotational mechanism"/>
    <property type="evidence" value="ECO:0007669"/>
    <property type="project" value="UniProtKB-UniRule"/>
</dbReference>
<evidence type="ECO:0000256" key="15">
    <source>
        <dbReference type="HAMAP-Rule" id="MF_01398"/>
    </source>
</evidence>
<keyword evidence="4 15" id="KW-1003">Cell membrane</keyword>
<keyword evidence="17" id="KW-0175">Coiled coil</keyword>
<accession>N0B6N8</accession>
<reference evidence="18 19" key="1">
    <citation type="journal article" date="2013" name="Genome Announc.">
        <title>Genome sequences for three denitrifying bacterial strains isolated from a uranium- and nitrate-contaminated subsurface environment.</title>
        <authorList>
            <person name="Venkatramanan R."/>
            <person name="Prakash O."/>
            <person name="Woyke T."/>
            <person name="Chain P."/>
            <person name="Goodwin L.A."/>
            <person name="Watson D."/>
            <person name="Brooks S."/>
            <person name="Kostka J.E."/>
            <person name="Green S.J."/>
        </authorList>
    </citation>
    <scope>NUCLEOTIDE SEQUENCE [LARGE SCALE GENOMIC DNA]</scope>
    <source>
        <strain evidence="18 19">1NES1</strain>
    </source>
</reference>
<evidence type="ECO:0000256" key="9">
    <source>
        <dbReference type="ARBA" id="ARBA00023065"/>
    </source>
</evidence>
<organism evidence="18 19">
    <name type="scientific">Hyphomicrobium denitrificans 1NES1</name>
    <dbReference type="NCBI Taxonomy" id="670307"/>
    <lineage>
        <taxon>Bacteria</taxon>
        <taxon>Pseudomonadati</taxon>
        <taxon>Pseudomonadota</taxon>
        <taxon>Alphaproteobacteria</taxon>
        <taxon>Hyphomicrobiales</taxon>
        <taxon>Hyphomicrobiaceae</taxon>
        <taxon>Hyphomicrobium</taxon>
    </lineage>
</organism>
<dbReference type="EMBL" id="CP005587">
    <property type="protein sequence ID" value="AGK59269.1"/>
    <property type="molecule type" value="Genomic_DNA"/>
</dbReference>
<evidence type="ECO:0000313" key="18">
    <source>
        <dbReference type="EMBL" id="AGK59269.1"/>
    </source>
</evidence>
<dbReference type="RefSeq" id="WP_015599284.1">
    <property type="nucleotide sequence ID" value="NC_021172.1"/>
</dbReference>
<dbReference type="HOGENOM" id="CLU_079215_1_0_5"/>
<dbReference type="STRING" id="670307.HYPDE_37988"/>
<evidence type="ECO:0000256" key="14">
    <source>
        <dbReference type="ARBA" id="ARBA00025830"/>
    </source>
</evidence>
<dbReference type="InterPro" id="IPR050059">
    <property type="entry name" value="ATP_synthase_B_chain"/>
</dbReference>
<dbReference type="PANTHER" id="PTHR33445">
    <property type="entry name" value="ATP SYNTHASE SUBUNIT B', CHLOROPLASTIC"/>
    <property type="match status" value="1"/>
</dbReference>
<keyword evidence="7 15" id="KW-0375">Hydrogen ion transport</keyword>
<proteinExistence type="inferred from homology"/>
<dbReference type="eggNOG" id="COG0711">
    <property type="taxonomic scope" value="Bacteria"/>
</dbReference>
<evidence type="ECO:0000256" key="13">
    <source>
        <dbReference type="ARBA" id="ARBA00025614"/>
    </source>
</evidence>
<dbReference type="Pfam" id="PF00430">
    <property type="entry name" value="ATP-synt_B"/>
    <property type="match status" value="1"/>
</dbReference>
<evidence type="ECO:0000256" key="7">
    <source>
        <dbReference type="ARBA" id="ARBA00022781"/>
    </source>
</evidence>
<comment type="function">
    <text evidence="13">Component of the F(0) channel, it forms part of the peripheral stalk, linking F(1) to F(0). The b'-subunit is a diverged and duplicated form of b found in plants and photosynthetic bacteria.</text>
</comment>
<comment type="subcellular location">
    <subcellularLocation>
        <location evidence="1">Cell inner membrane</location>
        <topology evidence="1">Single-pass membrane protein</topology>
    </subcellularLocation>
    <subcellularLocation>
        <location evidence="15">Cell membrane</location>
        <topology evidence="15">Single-pass membrane protein</topology>
    </subcellularLocation>
</comment>
<name>N0B6N8_9HYPH</name>
<evidence type="ECO:0000256" key="6">
    <source>
        <dbReference type="ARBA" id="ARBA00022692"/>
    </source>
</evidence>
<dbReference type="OrthoDB" id="9805716at2"/>
<feature type="coiled-coil region" evidence="17">
    <location>
        <begin position="81"/>
        <end position="108"/>
    </location>
</feature>
<evidence type="ECO:0000256" key="4">
    <source>
        <dbReference type="ARBA" id="ARBA00022475"/>
    </source>
</evidence>
<evidence type="ECO:0000256" key="10">
    <source>
        <dbReference type="ARBA" id="ARBA00023136"/>
    </source>
</evidence>
<feature type="transmembrane region" description="Helical" evidence="15">
    <location>
        <begin position="37"/>
        <end position="56"/>
    </location>
</feature>
<sequence length="185" mass="20003">MFAGTTLLFTVAAEAAEEASKSEGLPQLDPNHFTGQLFWLAVTFVALLFVMSRIALPRVGDVLDERRDRIKRDLDSAGRLKDETDKALANYEKALADARANASGIAKETREKLAAETEAERQRVDAQIAVKLQDAEARISATKSKAVSAIGDIATETARAVVSRLIGQDVSPDEVKKVLRPAPGE</sequence>
<dbReference type="GO" id="GO:0005886">
    <property type="term" value="C:plasma membrane"/>
    <property type="evidence" value="ECO:0007669"/>
    <property type="project" value="UniProtKB-SubCell"/>
</dbReference>
<keyword evidence="10 15" id="KW-0472">Membrane</keyword>
<dbReference type="HAMAP" id="MF_01398">
    <property type="entry name" value="ATP_synth_b_bprime"/>
    <property type="match status" value="1"/>
</dbReference>
<gene>
    <name evidence="15" type="primary">atpF</name>
    <name evidence="18" type="ORF">HYPDE_37988</name>
</gene>
<protein>
    <recommendedName>
        <fullName evidence="15">ATP synthase subunit b</fullName>
    </recommendedName>
    <alternativeName>
        <fullName evidence="15">ATP synthase F(0) sector subunit b</fullName>
    </alternativeName>
    <alternativeName>
        <fullName evidence="15">ATPase subunit I</fullName>
    </alternativeName>
    <alternativeName>
        <fullName evidence="15">F-type ATPase subunit b</fullName>
        <shortName evidence="15">F-ATPase subunit b</shortName>
    </alternativeName>
</protein>
<dbReference type="AlphaFoldDB" id="N0B6N8"/>
<evidence type="ECO:0000256" key="2">
    <source>
        <dbReference type="ARBA" id="ARBA00005513"/>
    </source>
</evidence>
<evidence type="ECO:0000313" key="19">
    <source>
        <dbReference type="Proteomes" id="UP000005952"/>
    </source>
</evidence>
<evidence type="ECO:0000256" key="12">
    <source>
        <dbReference type="ARBA" id="ARBA00025198"/>
    </source>
</evidence>
<keyword evidence="3 15" id="KW-0813">Transport</keyword>
<comment type="function">
    <text evidence="12 15">F(1)F(0) ATP synthase produces ATP from ADP in the presence of a proton or sodium gradient. F-type ATPases consist of two structural domains, F(1) containing the extramembraneous catalytic core and F(0) containing the membrane proton channel, linked together by a central stalk and a peripheral stalk. During catalysis, ATP synthesis in the catalytic domain of F(1) is coupled via a rotary mechanism of the central stalk subunits to proton translocation.</text>
</comment>
<evidence type="ECO:0000256" key="5">
    <source>
        <dbReference type="ARBA" id="ARBA00022547"/>
    </source>
</evidence>
<comment type="subunit">
    <text evidence="14 15">F-type ATPases have 2 components, F(1) - the catalytic core - and F(0) - the membrane proton channel. F(1) has five subunits: alpha(3), beta(3), gamma(1), delta(1), epsilon(1). F(0) has three main subunits: a(1), b(2) and c(10-14). The alpha and beta chains form an alternating ring which encloses part of the gamma chain. F(1) is attached to F(0) by a central stalk formed by the gamma and epsilon chains, while a peripheral stalk is formed by the delta and b chains.</text>
</comment>
<evidence type="ECO:0000256" key="17">
    <source>
        <dbReference type="SAM" id="Coils"/>
    </source>
</evidence>
<keyword evidence="5 15" id="KW-0138">CF(0)</keyword>
<dbReference type="InterPro" id="IPR002146">
    <property type="entry name" value="ATP_synth_b/b'su_bac/chlpt"/>
</dbReference>
<dbReference type="Proteomes" id="UP000005952">
    <property type="component" value="Chromosome"/>
</dbReference>
<keyword evidence="8 15" id="KW-1133">Transmembrane helix</keyword>
<evidence type="ECO:0000256" key="16">
    <source>
        <dbReference type="RuleBase" id="RU003848"/>
    </source>
</evidence>
<dbReference type="GO" id="GO:0046961">
    <property type="term" value="F:proton-transporting ATPase activity, rotational mechanism"/>
    <property type="evidence" value="ECO:0007669"/>
    <property type="project" value="TreeGrafter"/>
</dbReference>
<evidence type="ECO:0000256" key="3">
    <source>
        <dbReference type="ARBA" id="ARBA00022448"/>
    </source>
</evidence>
<dbReference type="CDD" id="cd06503">
    <property type="entry name" value="ATP-synt_Fo_b"/>
    <property type="match status" value="1"/>
</dbReference>
<keyword evidence="11 15" id="KW-0066">ATP synthesis</keyword>
<comment type="similarity">
    <text evidence="2 15 16">Belongs to the ATPase B chain family.</text>
</comment>
<evidence type="ECO:0000256" key="1">
    <source>
        <dbReference type="ARBA" id="ARBA00004377"/>
    </source>
</evidence>
<keyword evidence="9 15" id="KW-0406">Ion transport</keyword>
<dbReference type="PANTHER" id="PTHR33445:SF1">
    <property type="entry name" value="ATP SYNTHASE SUBUNIT B"/>
    <property type="match status" value="1"/>
</dbReference>
<keyword evidence="6 15" id="KW-0812">Transmembrane</keyword>
<evidence type="ECO:0000256" key="8">
    <source>
        <dbReference type="ARBA" id="ARBA00022989"/>
    </source>
</evidence>
<dbReference type="KEGG" id="hdt:HYPDE_37988"/>